<reference evidence="1 2" key="1">
    <citation type="submission" date="2019-09" db="EMBL/GenBank/DDBJ databases">
        <authorList>
            <person name="Chandra G."/>
            <person name="Truman W A."/>
        </authorList>
    </citation>
    <scope>NUCLEOTIDE SEQUENCE [LARGE SCALE GENOMIC DNA]</scope>
    <source>
        <strain evidence="1">PS847</strain>
    </source>
</reference>
<dbReference type="EMBL" id="CABVIC010000001">
    <property type="protein sequence ID" value="VVO61703.1"/>
    <property type="molecule type" value="Genomic_DNA"/>
</dbReference>
<protein>
    <submittedName>
        <fullName evidence="1">Uncharacterized protein</fullName>
    </submittedName>
</protein>
<evidence type="ECO:0000313" key="1">
    <source>
        <dbReference type="EMBL" id="VVO61703.1"/>
    </source>
</evidence>
<dbReference type="AlphaFoldDB" id="A0A5E7HMU9"/>
<gene>
    <name evidence="1" type="ORF">PS847_00830</name>
</gene>
<accession>A0A5E7HMU9</accession>
<evidence type="ECO:0000313" key="2">
    <source>
        <dbReference type="Proteomes" id="UP000326067"/>
    </source>
</evidence>
<organism evidence="1 2">
    <name type="scientific">Pseudomonas fluorescens</name>
    <dbReference type="NCBI Taxonomy" id="294"/>
    <lineage>
        <taxon>Bacteria</taxon>
        <taxon>Pseudomonadati</taxon>
        <taxon>Pseudomonadota</taxon>
        <taxon>Gammaproteobacteria</taxon>
        <taxon>Pseudomonadales</taxon>
        <taxon>Pseudomonadaceae</taxon>
        <taxon>Pseudomonas</taxon>
    </lineage>
</organism>
<dbReference type="Proteomes" id="UP000326067">
    <property type="component" value="Unassembled WGS sequence"/>
</dbReference>
<sequence length="36" mass="4051">MILVAITFGAESEDSVDALLHPTLEELASFLYIERR</sequence>
<proteinExistence type="predicted"/>
<name>A0A5E7HMU9_PSEFL</name>